<name>A0ABD2YRE1_9GENT</name>
<evidence type="ECO:0000256" key="7">
    <source>
        <dbReference type="SAM" id="MobiDB-lite"/>
    </source>
</evidence>
<dbReference type="AlphaFoldDB" id="A0ABD2YRE1"/>
<gene>
    <name evidence="9" type="ORF">ACH5RR_028715</name>
</gene>
<evidence type="ECO:0000256" key="5">
    <source>
        <dbReference type="ARBA" id="ARBA00023136"/>
    </source>
</evidence>
<keyword evidence="4 6" id="KW-1133">Transmembrane helix</keyword>
<feature type="region of interest" description="Disordered" evidence="7">
    <location>
        <begin position="1"/>
        <end position="23"/>
    </location>
</feature>
<feature type="region of interest" description="Disordered" evidence="7">
    <location>
        <begin position="87"/>
        <end position="186"/>
    </location>
</feature>
<evidence type="ECO:0000256" key="6">
    <source>
        <dbReference type="RuleBase" id="RU363132"/>
    </source>
</evidence>
<feature type="domain" description="Reticulon" evidence="8">
    <location>
        <begin position="192"/>
        <end position="350"/>
    </location>
</feature>
<comment type="subcellular location">
    <subcellularLocation>
        <location evidence="1 6">Endoplasmic reticulum membrane</location>
        <topology evidence="1 6">Multi-pass membrane protein</topology>
    </subcellularLocation>
</comment>
<accession>A0ABD2YRE1</accession>
<dbReference type="Pfam" id="PF02453">
    <property type="entry name" value="Reticulon"/>
    <property type="match status" value="1"/>
</dbReference>
<dbReference type="Proteomes" id="UP001630127">
    <property type="component" value="Unassembled WGS sequence"/>
</dbReference>
<comment type="caution">
    <text evidence="6">Lacks conserved residue(s) required for the propagation of feature annotation.</text>
</comment>
<dbReference type="InterPro" id="IPR003388">
    <property type="entry name" value="Reticulon"/>
</dbReference>
<evidence type="ECO:0000256" key="2">
    <source>
        <dbReference type="ARBA" id="ARBA00022692"/>
    </source>
</evidence>
<keyword evidence="5 6" id="KW-0472">Membrane</keyword>
<feature type="transmembrane region" description="Helical" evidence="6">
    <location>
        <begin position="205"/>
        <end position="225"/>
    </location>
</feature>
<dbReference type="PANTHER" id="PTHR46626:SF2">
    <property type="entry name" value="RETICULON-LIKE PROTEIN B17"/>
    <property type="match status" value="1"/>
</dbReference>
<keyword evidence="2 6" id="KW-0812">Transmembrane</keyword>
<keyword evidence="3 6" id="KW-0256">Endoplasmic reticulum</keyword>
<dbReference type="PROSITE" id="PS50845">
    <property type="entry name" value="RETICULON"/>
    <property type="match status" value="1"/>
</dbReference>
<keyword evidence="10" id="KW-1185">Reference proteome</keyword>
<dbReference type="InterPro" id="IPR044647">
    <property type="entry name" value="RTNLB17/18/21"/>
</dbReference>
<protein>
    <recommendedName>
        <fullName evidence="6">Reticulon-like protein</fullName>
    </recommendedName>
</protein>
<evidence type="ECO:0000256" key="3">
    <source>
        <dbReference type="ARBA" id="ARBA00022824"/>
    </source>
</evidence>
<sequence>MDSTPPYHRSDPKSRTKSASRLSKLRYYIEKNEVTTPNLSLEIVPSSPTILSPSPSKSPFGVPIHELLLLSPSTLRKPTKTRQLERLEMAADEGAEPNNNGARKRYKNRNVSLNGLLAHASPRTNRRSRRRLEQDMREERDSGAGEDMVKPRKKRQSGRSKKDNTLSLVPSIPSPKPNDGDDSNLDGVRQVISDMIMWKDVAKSSLWFGFGSICFLSSCFTSGINFSIFSAMSQLGLLFLGLSFFTNSVRQRDGTRNNREVKLKEEDILRVGRLILPATNLAISKAKELFSGEPAMTLKVVPFLLLGAEYGHLITLWRLCALGFFISFTCPKLYSSYSVQISRKVEYLKSWMMGTWQACSHKKIVAASAVTALWNLTSIRTRIFAAFICLVIVRCSRQHQYSEVKIEEEEGGVGEPEEQQQQQQLQQALIVVENNPQIQQPKSN</sequence>
<organism evidence="9 10">
    <name type="scientific">Cinchona calisaya</name>
    <dbReference type="NCBI Taxonomy" id="153742"/>
    <lineage>
        <taxon>Eukaryota</taxon>
        <taxon>Viridiplantae</taxon>
        <taxon>Streptophyta</taxon>
        <taxon>Embryophyta</taxon>
        <taxon>Tracheophyta</taxon>
        <taxon>Spermatophyta</taxon>
        <taxon>Magnoliopsida</taxon>
        <taxon>eudicotyledons</taxon>
        <taxon>Gunneridae</taxon>
        <taxon>Pentapetalae</taxon>
        <taxon>asterids</taxon>
        <taxon>lamiids</taxon>
        <taxon>Gentianales</taxon>
        <taxon>Rubiaceae</taxon>
        <taxon>Cinchonoideae</taxon>
        <taxon>Cinchoneae</taxon>
        <taxon>Cinchona</taxon>
    </lineage>
</organism>
<dbReference type="EMBL" id="JBJUIK010000012">
    <property type="protein sequence ID" value="KAL3509314.1"/>
    <property type="molecule type" value="Genomic_DNA"/>
</dbReference>
<dbReference type="GO" id="GO:0005789">
    <property type="term" value="C:endoplasmic reticulum membrane"/>
    <property type="evidence" value="ECO:0007669"/>
    <property type="project" value="UniProtKB-SubCell"/>
</dbReference>
<evidence type="ECO:0000256" key="1">
    <source>
        <dbReference type="ARBA" id="ARBA00004477"/>
    </source>
</evidence>
<evidence type="ECO:0000313" key="10">
    <source>
        <dbReference type="Proteomes" id="UP001630127"/>
    </source>
</evidence>
<comment type="caution">
    <text evidence="9">The sequence shown here is derived from an EMBL/GenBank/DDBJ whole genome shotgun (WGS) entry which is preliminary data.</text>
</comment>
<dbReference type="PANTHER" id="PTHR46626">
    <property type="entry name" value="RETICULON-LIKE PROTEIN B17"/>
    <property type="match status" value="1"/>
</dbReference>
<feature type="compositionally biased region" description="Basic and acidic residues" evidence="7">
    <location>
        <begin position="131"/>
        <end position="150"/>
    </location>
</feature>
<proteinExistence type="predicted"/>
<evidence type="ECO:0000256" key="4">
    <source>
        <dbReference type="ARBA" id="ARBA00022989"/>
    </source>
</evidence>
<evidence type="ECO:0000313" key="9">
    <source>
        <dbReference type="EMBL" id="KAL3509314.1"/>
    </source>
</evidence>
<evidence type="ECO:0000259" key="8">
    <source>
        <dbReference type="PROSITE" id="PS50845"/>
    </source>
</evidence>
<reference evidence="9 10" key="1">
    <citation type="submission" date="2024-11" db="EMBL/GenBank/DDBJ databases">
        <title>A near-complete genome assembly of Cinchona calisaya.</title>
        <authorList>
            <person name="Lian D.C."/>
            <person name="Zhao X.W."/>
            <person name="Wei L."/>
        </authorList>
    </citation>
    <scope>NUCLEOTIDE SEQUENCE [LARGE SCALE GENOMIC DNA]</scope>
    <source>
        <tissue evidence="9">Nenye</tissue>
    </source>
</reference>